<dbReference type="EMBL" id="BRYB01001696">
    <property type="protein sequence ID" value="GMI31463.1"/>
    <property type="molecule type" value="Genomic_DNA"/>
</dbReference>
<comment type="caution">
    <text evidence="2">The sequence shown here is derived from an EMBL/GenBank/DDBJ whole genome shotgun (WGS) entry which is preliminary data.</text>
</comment>
<keyword evidence="3" id="KW-1185">Reference proteome</keyword>
<reference evidence="2 3" key="1">
    <citation type="journal article" date="2023" name="Commun. Biol.">
        <title>Genome analysis of Parmales, the sister group of diatoms, reveals the evolutionary specialization of diatoms from phago-mixotrophs to photoautotrophs.</title>
        <authorList>
            <person name="Ban H."/>
            <person name="Sato S."/>
            <person name="Yoshikawa S."/>
            <person name="Yamada K."/>
            <person name="Nakamura Y."/>
            <person name="Ichinomiya M."/>
            <person name="Sato N."/>
            <person name="Blanc-Mathieu R."/>
            <person name="Endo H."/>
            <person name="Kuwata A."/>
            <person name="Ogata H."/>
        </authorList>
    </citation>
    <scope>NUCLEOTIDE SEQUENCE [LARGE SCALE GENOMIC DNA]</scope>
</reference>
<feature type="compositionally biased region" description="Low complexity" evidence="1">
    <location>
        <begin position="42"/>
        <end position="53"/>
    </location>
</feature>
<sequence>MPGGQAFDSYSPELKAPENFFKDSASKVHSSEEKMASLKAQSGSPSPLKSKGPTAVYTPDPKPSGRAKARKDLTDDYLTSEVQPIMNKAITHLLLVNPQDMRGALTTYFMTLSAGSTPDSKSHMISKVGGGIDPEAPKKRAALLEKANSFLTRLAHLCVEKRPDDIVKFLVSVLEKWEEMDGADDNSDAWRASQSNLLALA</sequence>
<feature type="region of interest" description="Disordered" evidence="1">
    <location>
        <begin position="18"/>
        <end position="70"/>
    </location>
</feature>
<gene>
    <name evidence="2" type="ORF">TeGR_g13187</name>
</gene>
<evidence type="ECO:0000256" key="1">
    <source>
        <dbReference type="SAM" id="MobiDB-lite"/>
    </source>
</evidence>
<evidence type="ECO:0000313" key="3">
    <source>
        <dbReference type="Proteomes" id="UP001165060"/>
    </source>
</evidence>
<feature type="compositionally biased region" description="Basic and acidic residues" evidence="1">
    <location>
        <begin position="20"/>
        <end position="36"/>
    </location>
</feature>
<accession>A0ABQ6MSQ8</accession>
<dbReference type="Proteomes" id="UP001165060">
    <property type="component" value="Unassembled WGS sequence"/>
</dbReference>
<organism evidence="2 3">
    <name type="scientific">Tetraparma gracilis</name>
    <dbReference type="NCBI Taxonomy" id="2962635"/>
    <lineage>
        <taxon>Eukaryota</taxon>
        <taxon>Sar</taxon>
        <taxon>Stramenopiles</taxon>
        <taxon>Ochrophyta</taxon>
        <taxon>Bolidophyceae</taxon>
        <taxon>Parmales</taxon>
        <taxon>Triparmaceae</taxon>
        <taxon>Tetraparma</taxon>
    </lineage>
</organism>
<proteinExistence type="predicted"/>
<protein>
    <submittedName>
        <fullName evidence="2">Uncharacterized protein</fullName>
    </submittedName>
</protein>
<name>A0ABQ6MSQ8_9STRA</name>
<evidence type="ECO:0000313" key="2">
    <source>
        <dbReference type="EMBL" id="GMI31463.1"/>
    </source>
</evidence>